<keyword evidence="12" id="KW-0472">Membrane</keyword>
<gene>
    <name evidence="17" type="ORF">HMPREF0198_0630</name>
</gene>
<dbReference type="InterPro" id="IPR032823">
    <property type="entry name" value="BCA_ABC_TP_C"/>
</dbReference>
<comment type="similarity">
    <text evidence="3">Belongs to the ABC transporter superfamily. Outer membrane lipopolysaccharide export (TC 1.B.42) family.</text>
</comment>
<dbReference type="SMART" id="SM00382">
    <property type="entry name" value="AAA"/>
    <property type="match status" value="1"/>
</dbReference>
<dbReference type="HOGENOM" id="CLU_000604_1_2_6"/>
<evidence type="ECO:0000256" key="6">
    <source>
        <dbReference type="ARBA" id="ARBA00022475"/>
    </source>
</evidence>
<keyword evidence="18" id="KW-1185">Reference proteome</keyword>
<feature type="domain" description="ABC transporter" evidence="16">
    <location>
        <begin position="31"/>
        <end position="264"/>
    </location>
</feature>
<evidence type="ECO:0000256" key="8">
    <source>
        <dbReference type="ARBA" id="ARBA00022519"/>
    </source>
</evidence>
<evidence type="ECO:0000256" key="5">
    <source>
        <dbReference type="ARBA" id="ARBA00022448"/>
    </source>
</evidence>
<evidence type="ECO:0000256" key="1">
    <source>
        <dbReference type="ARBA" id="ARBA00004496"/>
    </source>
</evidence>
<keyword evidence="6" id="KW-1003">Cell membrane</keyword>
<name>C8N803_CARH6</name>
<evidence type="ECO:0000256" key="9">
    <source>
        <dbReference type="ARBA" id="ARBA00022741"/>
    </source>
</evidence>
<keyword evidence="7" id="KW-0963">Cytoplasm</keyword>
<evidence type="ECO:0000259" key="16">
    <source>
        <dbReference type="PROSITE" id="PS50893"/>
    </source>
</evidence>
<dbReference type="PANTHER" id="PTHR45772:SF10">
    <property type="entry name" value="LIPOPOLYSACCHARIDE EXPORT SYSTEM ATP-BINDING PROTEIN LPTB"/>
    <property type="match status" value="1"/>
</dbReference>
<comment type="function">
    <text evidence="13">Part of the ABC transporter complex LptBFG involved in the translocation of lipopolysaccharide (LPS) from the inner membrane to the outer membrane. Probably responsible for energy coupling to the transport system.</text>
</comment>
<comment type="subcellular location">
    <subcellularLocation>
        <location evidence="2">Cell inner membrane</location>
        <topology evidence="2">Peripheral membrane protein</topology>
        <orientation evidence="2">Cytoplasmic side</orientation>
    </subcellularLocation>
    <subcellularLocation>
        <location evidence="1">Cytoplasm</location>
    </subcellularLocation>
</comment>
<keyword evidence="10 17" id="KW-0067">ATP-binding</keyword>
<dbReference type="NCBIfam" id="TIGR04406">
    <property type="entry name" value="LPS_export_lptB"/>
    <property type="match status" value="1"/>
</dbReference>
<dbReference type="GO" id="GO:0016887">
    <property type="term" value="F:ATP hydrolysis activity"/>
    <property type="evidence" value="ECO:0007669"/>
    <property type="project" value="InterPro"/>
</dbReference>
<dbReference type="Gene3D" id="3.40.50.300">
    <property type="entry name" value="P-loop containing nucleotide triphosphate hydrolases"/>
    <property type="match status" value="1"/>
</dbReference>
<dbReference type="InterPro" id="IPR003439">
    <property type="entry name" value="ABC_transporter-like_ATP-bd"/>
</dbReference>
<comment type="subunit">
    <text evidence="14">Component of the lipopolysaccharide transport and assembly complex. The LptBFG transporter is composed of two ATP-binding proteins (LptB) and two transmembrane proteins (LptF and LptG).</text>
</comment>
<dbReference type="GO" id="GO:0005524">
    <property type="term" value="F:ATP binding"/>
    <property type="evidence" value="ECO:0007669"/>
    <property type="project" value="UniProtKB-KW"/>
</dbReference>
<evidence type="ECO:0000256" key="4">
    <source>
        <dbReference type="ARBA" id="ARBA00017803"/>
    </source>
</evidence>
<evidence type="ECO:0000313" key="18">
    <source>
        <dbReference type="Proteomes" id="UP000004870"/>
    </source>
</evidence>
<accession>C8N803</accession>
<protein>
    <recommendedName>
        <fullName evidence="4">Lipopolysaccharide export system ATP-binding protein LptB</fullName>
    </recommendedName>
</protein>
<evidence type="ECO:0000256" key="15">
    <source>
        <dbReference type="SAM" id="MobiDB-lite"/>
    </source>
</evidence>
<evidence type="ECO:0000256" key="12">
    <source>
        <dbReference type="ARBA" id="ARBA00023136"/>
    </source>
</evidence>
<dbReference type="STRING" id="2718.CHUV0807_0070"/>
<evidence type="ECO:0000313" key="17">
    <source>
        <dbReference type="EMBL" id="EEV89301.1"/>
    </source>
</evidence>
<reference evidence="17 18" key="1">
    <citation type="submission" date="2009-08" db="EMBL/GenBank/DDBJ databases">
        <authorList>
            <person name="Qin X."/>
            <person name="Bachman B."/>
            <person name="Battles P."/>
            <person name="Bell A."/>
            <person name="Bess C."/>
            <person name="Bickham C."/>
            <person name="Chaboub L."/>
            <person name="Chen D."/>
            <person name="Coyle M."/>
            <person name="Deiros D.R."/>
            <person name="Dinh H."/>
            <person name="Forbes L."/>
            <person name="Fowler G."/>
            <person name="Francisco L."/>
            <person name="Fu Q."/>
            <person name="Gubbala S."/>
            <person name="Hale W."/>
            <person name="Han Y."/>
            <person name="Hemphill L."/>
            <person name="Highlander S.K."/>
            <person name="Hirani K."/>
            <person name="Hogues M."/>
            <person name="Jackson L."/>
            <person name="Jakkamsetti A."/>
            <person name="Javaid M."/>
            <person name="Jiang H."/>
            <person name="Korchina V."/>
            <person name="Kovar C."/>
            <person name="Lara F."/>
            <person name="Lee S."/>
            <person name="Mata R."/>
            <person name="Mathew T."/>
            <person name="Moen C."/>
            <person name="Morales K."/>
            <person name="Munidasa M."/>
            <person name="Nazareth L."/>
            <person name="Ngo R."/>
            <person name="Nguyen L."/>
            <person name="Okwuonu G."/>
            <person name="Ongeri F."/>
            <person name="Patil S."/>
            <person name="Petrosino J."/>
            <person name="Pham C."/>
            <person name="Pham P."/>
            <person name="Pu L.-L."/>
            <person name="Puazo M."/>
            <person name="Raj R."/>
            <person name="Reid J."/>
            <person name="Rouhana J."/>
            <person name="Saada N."/>
            <person name="Shang Y."/>
            <person name="Simmons D."/>
            <person name="Thornton R."/>
            <person name="Warren J."/>
            <person name="Weissenberger G."/>
            <person name="Zhang J."/>
            <person name="Zhang L."/>
            <person name="Zhou C."/>
            <person name="Zhu D."/>
            <person name="Muzny D."/>
            <person name="Worley K."/>
            <person name="Gibbs R."/>
        </authorList>
    </citation>
    <scope>NUCLEOTIDE SEQUENCE [LARGE SCALE GENOMIC DNA]</scope>
    <source>
        <strain evidence="18">ATCC 15826 / DSM 8339 / NCTC 10426 / 6573</strain>
    </source>
</reference>
<dbReference type="CDD" id="cd03218">
    <property type="entry name" value="ABC_YhbG"/>
    <property type="match status" value="1"/>
</dbReference>
<comment type="caution">
    <text evidence="17">The sequence shown here is derived from an EMBL/GenBank/DDBJ whole genome shotgun (WGS) entry which is preliminary data.</text>
</comment>
<sequence length="269" mass="29733">MLAKRERGWGEGSHSVATAKAYTHKPNQTMLIAEHLEKNYRKRRVVKDASYQVDAAQVVGLLGPNGAGKTTSFYMTIGLVRPDRGRILLDGQDITALPVHRRAQLGLSYLPQEASVFRKLSVRDNILAILELATDLNKTEREARAHELMQDLGIADRADTLGQSLSGGERRRCEIARTLACNPRYILLDEPFAGVDPIAVGDIRNIITHLTDRGIGVLITDHNVRETLKSCDRAYILSDGAIIAEGSPAEIVAHEEARRVYLGEDFTLN</sequence>
<dbReference type="EMBL" id="ACKY01000027">
    <property type="protein sequence ID" value="EEV89301.1"/>
    <property type="molecule type" value="Genomic_DNA"/>
</dbReference>
<evidence type="ECO:0000256" key="7">
    <source>
        <dbReference type="ARBA" id="ARBA00022490"/>
    </source>
</evidence>
<dbReference type="InterPro" id="IPR027417">
    <property type="entry name" value="P-loop_NTPase"/>
</dbReference>
<dbReference type="GO" id="GO:0043190">
    <property type="term" value="C:ATP-binding cassette (ABC) transporter complex"/>
    <property type="evidence" value="ECO:0007669"/>
    <property type="project" value="InterPro"/>
</dbReference>
<dbReference type="InterPro" id="IPR003593">
    <property type="entry name" value="AAA+_ATPase"/>
</dbReference>
<evidence type="ECO:0000256" key="14">
    <source>
        <dbReference type="ARBA" id="ARBA00026081"/>
    </source>
</evidence>
<keyword evidence="5" id="KW-0813">Transport</keyword>
<dbReference type="InterPro" id="IPR030921">
    <property type="entry name" value="LPS_export_LptB"/>
</dbReference>
<dbReference type="InterPro" id="IPR051120">
    <property type="entry name" value="ABC_AA/LPS_Transport"/>
</dbReference>
<proteinExistence type="inferred from homology"/>
<keyword evidence="8" id="KW-0997">Cell inner membrane</keyword>
<evidence type="ECO:0000256" key="13">
    <source>
        <dbReference type="ARBA" id="ARBA00024818"/>
    </source>
</evidence>
<dbReference type="Pfam" id="PF00005">
    <property type="entry name" value="ABC_tran"/>
    <property type="match status" value="1"/>
</dbReference>
<keyword evidence="11" id="KW-1278">Translocase</keyword>
<dbReference type="GO" id="GO:0055085">
    <property type="term" value="P:transmembrane transport"/>
    <property type="evidence" value="ECO:0007669"/>
    <property type="project" value="InterPro"/>
</dbReference>
<dbReference type="Pfam" id="PF12399">
    <property type="entry name" value="BCA_ABC_TP_C"/>
    <property type="match status" value="1"/>
</dbReference>
<evidence type="ECO:0000256" key="10">
    <source>
        <dbReference type="ARBA" id="ARBA00022840"/>
    </source>
</evidence>
<dbReference type="AlphaFoldDB" id="C8N803"/>
<evidence type="ECO:0000256" key="2">
    <source>
        <dbReference type="ARBA" id="ARBA00004515"/>
    </source>
</evidence>
<dbReference type="PROSITE" id="PS50893">
    <property type="entry name" value="ABC_TRANSPORTER_2"/>
    <property type="match status" value="1"/>
</dbReference>
<feature type="region of interest" description="Disordered" evidence="15">
    <location>
        <begin position="1"/>
        <end position="20"/>
    </location>
</feature>
<evidence type="ECO:0000256" key="3">
    <source>
        <dbReference type="ARBA" id="ARBA00010865"/>
    </source>
</evidence>
<dbReference type="FunFam" id="3.40.50.300:FF:000151">
    <property type="entry name" value="Lipopolysaccharide ABC transporter ATP-binding protein"/>
    <property type="match status" value="1"/>
</dbReference>
<dbReference type="GO" id="GO:0005737">
    <property type="term" value="C:cytoplasm"/>
    <property type="evidence" value="ECO:0007669"/>
    <property type="project" value="UniProtKB-SubCell"/>
</dbReference>
<organism evidence="17 18">
    <name type="scientific">Cardiobacterium hominis (strain ATCC 15826 / DSM 8339 / NCTC 10426 / 6573)</name>
    <dbReference type="NCBI Taxonomy" id="638300"/>
    <lineage>
        <taxon>Bacteria</taxon>
        <taxon>Pseudomonadati</taxon>
        <taxon>Pseudomonadota</taxon>
        <taxon>Gammaproteobacteria</taxon>
        <taxon>Cardiobacteriales</taxon>
        <taxon>Cardiobacteriaceae</taxon>
        <taxon>Cardiobacterium</taxon>
    </lineage>
</organism>
<evidence type="ECO:0000256" key="11">
    <source>
        <dbReference type="ARBA" id="ARBA00022967"/>
    </source>
</evidence>
<keyword evidence="9" id="KW-0547">Nucleotide-binding</keyword>
<dbReference type="SUPFAM" id="SSF52540">
    <property type="entry name" value="P-loop containing nucleoside triphosphate hydrolases"/>
    <property type="match status" value="1"/>
</dbReference>
<dbReference type="Proteomes" id="UP000004870">
    <property type="component" value="Unassembled WGS sequence"/>
</dbReference>
<dbReference type="PANTHER" id="PTHR45772">
    <property type="entry name" value="CONSERVED COMPONENT OF ABC TRANSPORTER FOR NATURAL AMINO ACIDS-RELATED"/>
    <property type="match status" value="1"/>
</dbReference>